<sequence>MRSHKIGALGILIAGSLIACASLAEIAGIEFSADMIMRGPDGQMSSGKMYVGSNRMRTEMSHQGQNMIRIVDQNRGMEWMIFPERQGYMERPAPMAGQMSRSPSAETNPCQGITNLSCRRVGEEAIAGRRAIKWEMTMNHEGQTLTGFQWLDAERGMPLKYQMPNGQAMELRVLGIESVAGRRVEKWEMTMFAPNEQPVRTYQWYDPELKLAVRQEMPGGIVQELTNIQIGPQPDALFQVPAGYTKVEPPQAPPR</sequence>
<evidence type="ECO:0008006" key="3">
    <source>
        <dbReference type="Google" id="ProtNLM"/>
    </source>
</evidence>
<evidence type="ECO:0000313" key="2">
    <source>
        <dbReference type="Proteomes" id="UP000502699"/>
    </source>
</evidence>
<protein>
    <recommendedName>
        <fullName evidence="3">DUF4412 domain-containing protein</fullName>
    </recommendedName>
</protein>
<dbReference type="KEGG" id="cjap:GWK36_10270"/>
<dbReference type="RefSeq" id="WP_166271058.1">
    <property type="nucleotide sequence ID" value="NZ_CP048029.1"/>
</dbReference>
<dbReference type="AlphaFoldDB" id="A0A6G7VE30"/>
<accession>A0A6G7VE30</accession>
<dbReference type="EMBL" id="CP048029">
    <property type="protein sequence ID" value="QIK38299.1"/>
    <property type="molecule type" value="Genomic_DNA"/>
</dbReference>
<dbReference type="Proteomes" id="UP000502699">
    <property type="component" value="Chromosome"/>
</dbReference>
<dbReference type="PROSITE" id="PS51257">
    <property type="entry name" value="PROKAR_LIPOPROTEIN"/>
    <property type="match status" value="1"/>
</dbReference>
<keyword evidence="2" id="KW-1185">Reference proteome</keyword>
<dbReference type="Gene3D" id="2.50.20.10">
    <property type="entry name" value="Lipoprotein localisation LolA/LolB/LppX"/>
    <property type="match status" value="1"/>
</dbReference>
<reference evidence="2" key="1">
    <citation type="submission" date="2020-01" db="EMBL/GenBank/DDBJ databases">
        <title>Caldichromatium gen. nov., sp. nov., a thermophilic purple sulfur bacterium member of the family Chromatiaceae isolated from Nakabusa hot spring, Japan.</title>
        <authorList>
            <person name="Saini M.K."/>
            <person name="Hanada S."/>
            <person name="Tank M."/>
        </authorList>
    </citation>
    <scope>NUCLEOTIDE SEQUENCE [LARGE SCALE GENOMIC DNA]</scope>
    <source>
        <strain evidence="2">No.7</strain>
    </source>
</reference>
<organism evidence="1 2">
    <name type="scientific">Caldichromatium japonicum</name>
    <dbReference type="NCBI Taxonomy" id="2699430"/>
    <lineage>
        <taxon>Bacteria</taxon>
        <taxon>Pseudomonadati</taxon>
        <taxon>Pseudomonadota</taxon>
        <taxon>Gammaproteobacteria</taxon>
        <taxon>Chromatiales</taxon>
        <taxon>Chromatiaceae</taxon>
        <taxon>Caldichromatium</taxon>
    </lineage>
</organism>
<evidence type="ECO:0000313" key="1">
    <source>
        <dbReference type="EMBL" id="QIK38299.1"/>
    </source>
</evidence>
<name>A0A6G7VE30_9GAMM</name>
<proteinExistence type="predicted"/>
<gene>
    <name evidence="1" type="ORF">GWK36_10270</name>
</gene>